<dbReference type="Pfam" id="PF16177">
    <property type="entry name" value="ACAS_N"/>
    <property type="match status" value="1"/>
</dbReference>
<feature type="modified residue" description="N6-acetyllysine" evidence="6">
    <location>
        <position position="620"/>
    </location>
</feature>
<dbReference type="PANTHER" id="PTHR24095:SF14">
    <property type="entry name" value="ACETYL-COENZYME A SYNTHETASE 1"/>
    <property type="match status" value="1"/>
</dbReference>
<keyword evidence="5 6" id="KW-0007">Acetylation</keyword>
<evidence type="ECO:0000256" key="3">
    <source>
        <dbReference type="ARBA" id="ARBA00022741"/>
    </source>
</evidence>
<feature type="domain" description="AMP-dependent synthetase/ligase" evidence="7">
    <location>
        <begin position="89"/>
        <end position="484"/>
    </location>
</feature>
<comment type="function">
    <text evidence="6">Catalyzes the conversion of acetate into acetyl-CoA (AcCoA), an essential intermediate at the junction of anabolic and catabolic pathways. AcsA undergoes a two-step reaction. In the first half reaction, AcsA combines acetate with ATP to form acetyl-adenylate (AcAMP) intermediate. In the second half reaction, it can then transfer the acetyl group from AcAMP to the sulfhydryl group of CoA, forming the product AcCoA.</text>
</comment>
<dbReference type="EC" id="6.2.1.1" evidence="6"/>
<feature type="binding site" evidence="6">
    <location>
        <position position="508"/>
    </location>
    <ligand>
        <name>ATP</name>
        <dbReference type="ChEBI" id="CHEBI:30616"/>
    </ligand>
</feature>
<dbReference type="InterPro" id="IPR000873">
    <property type="entry name" value="AMP-dep_synth/lig_dom"/>
</dbReference>
<dbReference type="Gene3D" id="3.40.50.12780">
    <property type="entry name" value="N-terminal domain of ligase-like"/>
    <property type="match status" value="1"/>
</dbReference>
<dbReference type="NCBIfam" id="NF001208">
    <property type="entry name" value="PRK00174.1"/>
    <property type="match status" value="1"/>
</dbReference>
<comment type="similarity">
    <text evidence="1 6">Belongs to the ATP-dependent AMP-binding enzyme family.</text>
</comment>
<accession>A0ABU3RXR6</accession>
<evidence type="ECO:0000256" key="2">
    <source>
        <dbReference type="ARBA" id="ARBA00022598"/>
    </source>
</evidence>
<comment type="catalytic activity">
    <reaction evidence="6">
        <text>acetate + ATP + CoA = acetyl-CoA + AMP + diphosphate</text>
        <dbReference type="Rhea" id="RHEA:23176"/>
        <dbReference type="ChEBI" id="CHEBI:30089"/>
        <dbReference type="ChEBI" id="CHEBI:30616"/>
        <dbReference type="ChEBI" id="CHEBI:33019"/>
        <dbReference type="ChEBI" id="CHEBI:57287"/>
        <dbReference type="ChEBI" id="CHEBI:57288"/>
        <dbReference type="ChEBI" id="CHEBI:456215"/>
        <dbReference type="EC" id="6.2.1.1"/>
    </reaction>
</comment>
<evidence type="ECO:0000256" key="6">
    <source>
        <dbReference type="HAMAP-Rule" id="MF_01123"/>
    </source>
</evidence>
<keyword evidence="4 6" id="KW-0067">ATP-binding</keyword>
<feature type="binding site" evidence="6">
    <location>
        <position position="550"/>
    </location>
    <ligand>
        <name>Mg(2+)</name>
        <dbReference type="ChEBI" id="CHEBI:18420"/>
    </ligand>
</feature>
<keyword evidence="6" id="KW-0479">Metal-binding</keyword>
<comment type="caution">
    <text evidence="10">The sequence shown here is derived from an EMBL/GenBank/DDBJ whole genome shotgun (WGS) entry which is preliminary data.</text>
</comment>
<dbReference type="EMBL" id="JAWDIU010000004">
    <property type="protein sequence ID" value="MDU0327686.1"/>
    <property type="molecule type" value="Genomic_DNA"/>
</dbReference>
<comment type="cofactor">
    <cofactor evidence="6">
        <name>Mg(2+)</name>
        <dbReference type="ChEBI" id="CHEBI:18420"/>
    </cofactor>
</comment>
<keyword evidence="11" id="KW-1185">Reference proteome</keyword>
<dbReference type="SUPFAM" id="SSF56801">
    <property type="entry name" value="Acetyl-CoA synthetase-like"/>
    <property type="match status" value="1"/>
</dbReference>
<name>A0ABU3RXR6_9MICO</name>
<feature type="binding site" evidence="6">
    <location>
        <position position="547"/>
    </location>
    <ligand>
        <name>Mg(2+)</name>
        <dbReference type="ChEBI" id="CHEBI:18420"/>
    </ligand>
</feature>
<dbReference type="GO" id="GO:0003987">
    <property type="term" value="F:acetate-CoA ligase activity"/>
    <property type="evidence" value="ECO:0007669"/>
    <property type="project" value="UniProtKB-EC"/>
</dbReference>
<proteinExistence type="inferred from homology"/>
<feature type="binding site" evidence="6">
    <location>
        <begin position="417"/>
        <end position="422"/>
    </location>
    <ligand>
        <name>ATP</name>
        <dbReference type="ChEBI" id="CHEBI:30616"/>
    </ligand>
</feature>
<gene>
    <name evidence="10" type="primary">acs</name>
    <name evidence="6" type="synonym">acsA</name>
    <name evidence="10" type="ORF">RWH43_13050</name>
</gene>
<comment type="caution">
    <text evidence="6">Lacks conserved residue(s) required for the propagation of feature annotation.</text>
</comment>
<feature type="binding site" evidence="6">
    <location>
        <begin position="393"/>
        <end position="395"/>
    </location>
    <ligand>
        <name>ATP</name>
        <dbReference type="ChEBI" id="CHEBI:30616"/>
    </ligand>
</feature>
<dbReference type="InterPro" id="IPR042099">
    <property type="entry name" value="ANL_N_sf"/>
</dbReference>
<dbReference type="InterPro" id="IPR020845">
    <property type="entry name" value="AMP-binding_CS"/>
</dbReference>
<dbReference type="PROSITE" id="PS00455">
    <property type="entry name" value="AMP_BINDING"/>
    <property type="match status" value="1"/>
</dbReference>
<dbReference type="HAMAP" id="MF_01123">
    <property type="entry name" value="Ac_CoA_synth"/>
    <property type="match status" value="1"/>
</dbReference>
<dbReference type="InterPro" id="IPR025110">
    <property type="entry name" value="AMP-bd_C"/>
</dbReference>
<dbReference type="Pfam" id="PF00501">
    <property type="entry name" value="AMP-binding"/>
    <property type="match status" value="1"/>
</dbReference>
<dbReference type="CDD" id="cd05966">
    <property type="entry name" value="ACS"/>
    <property type="match status" value="1"/>
</dbReference>
<dbReference type="RefSeq" id="WP_144833007.1">
    <property type="nucleotide sequence ID" value="NZ_JAWDIU010000004.1"/>
</dbReference>
<evidence type="ECO:0000256" key="4">
    <source>
        <dbReference type="ARBA" id="ARBA00022840"/>
    </source>
</evidence>
<dbReference type="PANTHER" id="PTHR24095">
    <property type="entry name" value="ACETYL-COENZYME A SYNTHETASE"/>
    <property type="match status" value="1"/>
</dbReference>
<evidence type="ECO:0000313" key="11">
    <source>
        <dbReference type="Proteomes" id="UP001256673"/>
    </source>
</evidence>
<evidence type="ECO:0000259" key="9">
    <source>
        <dbReference type="Pfam" id="PF16177"/>
    </source>
</evidence>
<keyword evidence="3 6" id="KW-0547">Nucleotide-binding</keyword>
<feature type="binding site" evidence="6">
    <location>
        <position position="545"/>
    </location>
    <ligand>
        <name>Mg(2+)</name>
        <dbReference type="ChEBI" id="CHEBI:18420"/>
    </ligand>
</feature>
<protein>
    <recommendedName>
        <fullName evidence="6">Acetyl-coenzyme A synthetase</fullName>
        <shortName evidence="6">AcCoA synthetase</shortName>
        <shortName evidence="6">Acs</shortName>
        <ecNumber evidence="6">6.2.1.1</ecNumber>
    </recommendedName>
    <alternativeName>
        <fullName evidence="6">Acetate--CoA ligase</fullName>
    </alternativeName>
    <alternativeName>
        <fullName evidence="6">Acyl-activating enzyme</fullName>
    </alternativeName>
</protein>
<feature type="domain" description="Acetyl-coenzyme A synthetase N-terminal" evidence="9">
    <location>
        <begin position="29"/>
        <end position="82"/>
    </location>
</feature>
<dbReference type="InterPro" id="IPR032387">
    <property type="entry name" value="ACAS_N"/>
</dbReference>
<feature type="binding site" evidence="6">
    <location>
        <begin position="192"/>
        <end position="195"/>
    </location>
    <ligand>
        <name>CoA</name>
        <dbReference type="ChEBI" id="CHEBI:57287"/>
    </ligand>
</feature>
<evidence type="ECO:0000313" key="10">
    <source>
        <dbReference type="EMBL" id="MDU0327686.1"/>
    </source>
</evidence>
<dbReference type="Proteomes" id="UP001256673">
    <property type="component" value="Unassembled WGS sequence"/>
</dbReference>
<dbReference type="Pfam" id="PF13193">
    <property type="entry name" value="AMP-binding_C"/>
    <property type="match status" value="1"/>
</dbReference>
<evidence type="ECO:0000259" key="8">
    <source>
        <dbReference type="Pfam" id="PF13193"/>
    </source>
</evidence>
<feature type="binding site" evidence="6">
    <location>
        <position position="531"/>
    </location>
    <ligand>
        <name>CoA</name>
        <dbReference type="ChEBI" id="CHEBI:57287"/>
    </ligand>
</feature>
<keyword evidence="6" id="KW-0460">Magnesium</keyword>
<comment type="PTM">
    <text evidence="6">Acetylated. Deacetylation by the SIR2-homolog deacetylase activates the enzyme.</text>
</comment>
<organism evidence="10 11">
    <name type="scientific">Microbacterium algihabitans</name>
    <dbReference type="NCBI Taxonomy" id="3075992"/>
    <lineage>
        <taxon>Bacteria</taxon>
        <taxon>Bacillati</taxon>
        <taxon>Actinomycetota</taxon>
        <taxon>Actinomycetes</taxon>
        <taxon>Micrococcales</taxon>
        <taxon>Microbacteriaceae</taxon>
        <taxon>Microbacterium</taxon>
    </lineage>
</organism>
<feature type="binding site" evidence="6">
    <location>
        <position position="534"/>
    </location>
    <ligand>
        <name>ATP</name>
        <dbReference type="ChEBI" id="CHEBI:30616"/>
    </ligand>
</feature>
<reference evidence="10 11" key="1">
    <citation type="submission" date="2023-09" db="EMBL/GenBank/DDBJ databases">
        <title>Microbacterium fusihabitans sp. nov., Microbacterium phycihabitans sp. nov., and Microbacterium cervinum sp. nov., isolated from dried seaweeds of beach.</title>
        <authorList>
            <person name="Lee S.D."/>
        </authorList>
    </citation>
    <scope>NUCLEOTIDE SEQUENCE [LARGE SCALE GENOMIC DNA]</scope>
    <source>
        <strain evidence="10 11">KSW2-21</strain>
    </source>
</reference>
<feature type="binding site" evidence="6">
    <location>
        <position position="317"/>
    </location>
    <ligand>
        <name>CoA</name>
        <dbReference type="ChEBI" id="CHEBI:57287"/>
    </ligand>
</feature>
<evidence type="ECO:0000256" key="1">
    <source>
        <dbReference type="ARBA" id="ARBA00006432"/>
    </source>
</evidence>
<feature type="binding site" evidence="6">
    <location>
        <position position="523"/>
    </location>
    <ligand>
        <name>ATP</name>
        <dbReference type="ChEBI" id="CHEBI:30616"/>
    </ligand>
</feature>
<dbReference type="InterPro" id="IPR045851">
    <property type="entry name" value="AMP-bd_C_sf"/>
</dbReference>
<evidence type="ECO:0000259" key="7">
    <source>
        <dbReference type="Pfam" id="PF00501"/>
    </source>
</evidence>
<keyword evidence="2 6" id="KW-0436">Ligase</keyword>
<dbReference type="InterPro" id="IPR011904">
    <property type="entry name" value="Ac_CoA_lig"/>
</dbReference>
<feature type="domain" description="AMP-binding enzyme C-terminal" evidence="8">
    <location>
        <begin position="539"/>
        <end position="620"/>
    </location>
</feature>
<evidence type="ECO:0000256" key="5">
    <source>
        <dbReference type="ARBA" id="ARBA00022990"/>
    </source>
</evidence>
<dbReference type="NCBIfam" id="TIGR02188">
    <property type="entry name" value="Ac_CoA_lig_AcsA"/>
    <property type="match status" value="1"/>
</dbReference>
<sequence>MSSQIDHLLNETRRFAPSAAFADAAIGDRALYERAAADREGFWADQARELHWHTPFTKVLDWSNPPFAEWFADGELNVAYNCLDRHVDAGNGDRIALRWEGEPGDTRNVTYAELTDEVKRLANVLTDLGVEKGDRVALYLPMIPEAISSMLAVARIGAVHSVVFGGFSADSLRARIDDAGAKVVITADGGWRKGKVSPLKPAVDQALADRNGSGVQETVEHVVVVKRGGNEVEWTDERDLWWHDVVPQASGEHEAEAFPSETPLFILYTSGTTGKPKGILHTSGGYLTQAAFTNRVVHDVHPETDVYWCTADIGWITGHTYVTYGPLANGATQLLYEGTPDTPHPGRWWELIEKHKVSIFYTAPTAIRSFMKIGRDVPQKFDLSSLRLLGSVGEPINPEAWVWYREIIGADETPIVDTWWQTETGAIMISALPGVTETKPGSAQVPVPGISIAVVDDAGEPVGNGSGGLLVVTEPWPSMLRGIWGDPDRYRETYWEKFADKGYYFAGDGARLDDDGDVWLLGRVDDVMNVSGHRLSTAEIESALVGHEGVAEAAVVGASDETTGQAVVAFVIIKSRYLKQNPVEGLGDELRKWVGQQIGPIARPRDVYIVGELPKTRSGKIMRRLLRDVAEGREVGDTTTLADTAVMSVISAQVK</sequence>
<dbReference type="Gene3D" id="3.30.300.30">
    <property type="match status" value="1"/>
</dbReference>